<feature type="transmembrane region" description="Helical" evidence="7">
    <location>
        <begin position="80"/>
        <end position="106"/>
    </location>
</feature>
<feature type="transmembrane region" description="Helical" evidence="7">
    <location>
        <begin position="49"/>
        <end position="68"/>
    </location>
</feature>
<dbReference type="Gene3D" id="1.20.1250.20">
    <property type="entry name" value="MFS general substrate transporter like domains"/>
    <property type="match status" value="1"/>
</dbReference>
<feature type="transmembrane region" description="Helical" evidence="7">
    <location>
        <begin position="12"/>
        <end position="37"/>
    </location>
</feature>
<reference evidence="9 10" key="1">
    <citation type="submission" date="2019-01" db="EMBL/GenBank/DDBJ databases">
        <title>Draft genome sequence of Dictyobacter sp. Uno17.</title>
        <authorList>
            <person name="Wang C.M."/>
            <person name="Zheng Y."/>
            <person name="Sakai Y."/>
            <person name="Abe K."/>
            <person name="Yokota A."/>
            <person name="Yabe S."/>
        </authorList>
    </citation>
    <scope>NUCLEOTIDE SEQUENCE [LARGE SCALE GENOMIC DNA]</scope>
    <source>
        <strain evidence="9 10">Uno17</strain>
    </source>
</reference>
<keyword evidence="2" id="KW-0813">Transport</keyword>
<dbReference type="PANTHER" id="PTHR42718:SF46">
    <property type="entry name" value="BLR6921 PROTEIN"/>
    <property type="match status" value="1"/>
</dbReference>
<dbReference type="Proteomes" id="UP000322530">
    <property type="component" value="Unassembled WGS sequence"/>
</dbReference>
<proteinExistence type="predicted"/>
<keyword evidence="3" id="KW-1003">Cell membrane</keyword>
<dbReference type="PRINTS" id="PR01036">
    <property type="entry name" value="TCRTETB"/>
</dbReference>
<gene>
    <name evidence="9" type="ORF">KDI_53650</name>
</gene>
<evidence type="ECO:0000256" key="1">
    <source>
        <dbReference type="ARBA" id="ARBA00004651"/>
    </source>
</evidence>
<feature type="transmembrane region" description="Helical" evidence="7">
    <location>
        <begin position="334"/>
        <end position="355"/>
    </location>
</feature>
<dbReference type="Gene3D" id="1.20.1720.10">
    <property type="entry name" value="Multidrug resistance protein D"/>
    <property type="match status" value="1"/>
</dbReference>
<organism evidence="9 10">
    <name type="scientific">Dictyobacter arantiisoli</name>
    <dbReference type="NCBI Taxonomy" id="2014874"/>
    <lineage>
        <taxon>Bacteria</taxon>
        <taxon>Bacillati</taxon>
        <taxon>Chloroflexota</taxon>
        <taxon>Ktedonobacteria</taxon>
        <taxon>Ktedonobacterales</taxon>
        <taxon>Dictyobacteraceae</taxon>
        <taxon>Dictyobacter</taxon>
    </lineage>
</organism>
<evidence type="ECO:0000259" key="8">
    <source>
        <dbReference type="PROSITE" id="PS50850"/>
    </source>
</evidence>
<evidence type="ECO:0000313" key="9">
    <source>
        <dbReference type="EMBL" id="GCF11801.1"/>
    </source>
</evidence>
<feature type="transmembrane region" description="Helical" evidence="7">
    <location>
        <begin position="227"/>
        <end position="250"/>
    </location>
</feature>
<keyword evidence="4 7" id="KW-0812">Transmembrane</keyword>
<dbReference type="InterPro" id="IPR036259">
    <property type="entry name" value="MFS_trans_sf"/>
</dbReference>
<protein>
    <recommendedName>
        <fullName evidence="8">Major facilitator superfamily (MFS) profile domain-containing protein</fullName>
    </recommendedName>
</protein>
<evidence type="ECO:0000256" key="2">
    <source>
        <dbReference type="ARBA" id="ARBA00022448"/>
    </source>
</evidence>
<evidence type="ECO:0000256" key="6">
    <source>
        <dbReference type="ARBA" id="ARBA00023136"/>
    </source>
</evidence>
<dbReference type="EMBL" id="BIXY01000147">
    <property type="protein sequence ID" value="GCF11801.1"/>
    <property type="molecule type" value="Genomic_DNA"/>
</dbReference>
<accession>A0A5A5TJL2</accession>
<feature type="transmembrane region" description="Helical" evidence="7">
    <location>
        <begin position="271"/>
        <end position="294"/>
    </location>
</feature>
<dbReference type="InterPro" id="IPR020846">
    <property type="entry name" value="MFS_dom"/>
</dbReference>
<comment type="subcellular location">
    <subcellularLocation>
        <location evidence="1">Cell membrane</location>
        <topology evidence="1">Multi-pass membrane protein</topology>
    </subcellularLocation>
</comment>
<dbReference type="AlphaFoldDB" id="A0A5A5TJL2"/>
<feature type="transmembrane region" description="Helical" evidence="7">
    <location>
        <begin position="169"/>
        <end position="189"/>
    </location>
</feature>
<evidence type="ECO:0000256" key="4">
    <source>
        <dbReference type="ARBA" id="ARBA00022692"/>
    </source>
</evidence>
<dbReference type="OrthoDB" id="4080117at2"/>
<feature type="transmembrane region" description="Helical" evidence="7">
    <location>
        <begin position="300"/>
        <end position="322"/>
    </location>
</feature>
<dbReference type="CDD" id="cd17321">
    <property type="entry name" value="MFS_MMR_MDR_like"/>
    <property type="match status" value="1"/>
</dbReference>
<dbReference type="RefSeq" id="WP_149404598.1">
    <property type="nucleotide sequence ID" value="NZ_BIXY01000147.1"/>
</dbReference>
<evidence type="ECO:0000256" key="5">
    <source>
        <dbReference type="ARBA" id="ARBA00022989"/>
    </source>
</evidence>
<dbReference type="InterPro" id="IPR011701">
    <property type="entry name" value="MFS"/>
</dbReference>
<dbReference type="SUPFAM" id="SSF103473">
    <property type="entry name" value="MFS general substrate transporter"/>
    <property type="match status" value="1"/>
</dbReference>
<keyword evidence="5 7" id="KW-1133">Transmembrane helix</keyword>
<feature type="transmembrane region" description="Helical" evidence="7">
    <location>
        <begin position="367"/>
        <end position="389"/>
    </location>
</feature>
<keyword evidence="10" id="KW-1185">Reference proteome</keyword>
<feature type="transmembrane region" description="Helical" evidence="7">
    <location>
        <begin position="142"/>
        <end position="163"/>
    </location>
</feature>
<feature type="transmembrane region" description="Helical" evidence="7">
    <location>
        <begin position="112"/>
        <end position="130"/>
    </location>
</feature>
<evidence type="ECO:0000256" key="3">
    <source>
        <dbReference type="ARBA" id="ARBA00022475"/>
    </source>
</evidence>
<name>A0A5A5TJL2_9CHLR</name>
<feature type="transmembrane region" description="Helical" evidence="7">
    <location>
        <begin position="201"/>
        <end position="221"/>
    </location>
</feature>
<dbReference type="PROSITE" id="PS50850">
    <property type="entry name" value="MFS"/>
    <property type="match status" value="1"/>
</dbReference>
<evidence type="ECO:0000256" key="7">
    <source>
        <dbReference type="SAM" id="Phobius"/>
    </source>
</evidence>
<dbReference type="Pfam" id="PF07690">
    <property type="entry name" value="MFS_1"/>
    <property type="match status" value="1"/>
</dbReference>
<feature type="domain" description="Major facilitator superfamily (MFS) profile" evidence="8">
    <location>
        <begin position="14"/>
        <end position="425"/>
    </location>
</feature>
<comment type="caution">
    <text evidence="9">The sequence shown here is derived from an EMBL/GenBank/DDBJ whole genome shotgun (WGS) entry which is preliminary data.</text>
</comment>
<keyword evidence="6 7" id="KW-0472">Membrane</keyword>
<sequence length="425" mass="44825">MAVGVTDKRREAFILVLLCLAQIMVVLDFSIVNIALPSVQKDLGLSTQNLQWIVSAYSLTFGGFLMLGGRMGDLYGRRKLFMIGLFLFSLASFAGGLAISGVWLIVSRAVQGLGAALIAPTSLSLITTNFAEGPERNKAFGLMGAMASLGFAIGAILGGLLTAGPGWRWVMFVNVPLGLIALILGPLLLAESRVHSEQRRLDVLGAVLVTAGLVILVYALARGNDLGWTSLSTLGLLLAAVILLVTFVLLEAHSSSPLIRLSLFRLPTVTGANLVNFIAPGVFGALVFILTLYMQKVLGYSAIQTGLAFLPLACVILIFSNASSRLITRVGAKPLLLIGLILTIIGLLLFLGLSATGSYVGTLLPGMLVVGLGMGIAFATVVIVATTGVSDDGSLQYHHAGRLRPDPGDCHRHSRCADGWTDAKW</sequence>
<dbReference type="GO" id="GO:0022857">
    <property type="term" value="F:transmembrane transporter activity"/>
    <property type="evidence" value="ECO:0007669"/>
    <property type="project" value="InterPro"/>
</dbReference>
<dbReference type="PANTHER" id="PTHR42718">
    <property type="entry name" value="MAJOR FACILITATOR SUPERFAMILY MULTIDRUG TRANSPORTER MFSC"/>
    <property type="match status" value="1"/>
</dbReference>
<evidence type="ECO:0000313" key="10">
    <source>
        <dbReference type="Proteomes" id="UP000322530"/>
    </source>
</evidence>
<dbReference type="GO" id="GO:0005886">
    <property type="term" value="C:plasma membrane"/>
    <property type="evidence" value="ECO:0007669"/>
    <property type="project" value="UniProtKB-SubCell"/>
</dbReference>